<dbReference type="Pfam" id="PF01071">
    <property type="entry name" value="GARS_A"/>
    <property type="match status" value="1"/>
</dbReference>
<reference evidence="13 14" key="1">
    <citation type="submission" date="2018-08" db="EMBL/GenBank/DDBJ databases">
        <title>Genomic Encyclopedia of Archaeal and Bacterial Type Strains, Phase II (KMG-II): from individual species to whole genera.</title>
        <authorList>
            <person name="Goeker M."/>
        </authorList>
    </citation>
    <scope>NUCLEOTIDE SEQUENCE [LARGE SCALE GENOMIC DNA]</scope>
    <source>
        <strain evidence="13 14">DSM 45791</strain>
    </source>
</reference>
<dbReference type="EMBL" id="QUNO01000009">
    <property type="protein sequence ID" value="REH43581.1"/>
    <property type="molecule type" value="Genomic_DNA"/>
</dbReference>
<dbReference type="Proteomes" id="UP000256269">
    <property type="component" value="Unassembled WGS sequence"/>
</dbReference>
<proteinExistence type="inferred from homology"/>
<dbReference type="SUPFAM" id="SSF51246">
    <property type="entry name" value="Rudiment single hybrid motif"/>
    <property type="match status" value="1"/>
</dbReference>
<dbReference type="AlphaFoldDB" id="A0A3E0HE82"/>
<keyword evidence="7 11" id="KW-0067">ATP-binding</keyword>
<dbReference type="GO" id="GO:0009113">
    <property type="term" value="P:purine nucleobase biosynthetic process"/>
    <property type="evidence" value="ECO:0007669"/>
    <property type="project" value="InterPro"/>
</dbReference>
<evidence type="ECO:0000256" key="4">
    <source>
        <dbReference type="ARBA" id="ARBA00022598"/>
    </source>
</evidence>
<comment type="similarity">
    <text evidence="8">Belongs to the GARS family.</text>
</comment>
<sequence length="431" mass="46758">MDNVIVVDYSGRGHAIADLFVRTDPGVTVHYLPGCEAIKQDRIVSQPQLAFDDPAPMVQYARDVSADLVLVGHPRALAAGYSDRFLEAGFPVISPTERAAMLETSKDYTKRLCAKYGIKTAAHRTFDDADEAIDHIREVGAPIVIKGDTSCQGNGVFVCHTVRDAVAAVERLMVSRDFGSGGDRVVIEEFLDGKELLYFALVGGDNYLLLPSAVDYPRSEDGNQGPMCGGMGAFSPAPYETYTDVKRFERQMMRPLMTAIAGEGLDYFGFIYLDCMLVGDQLYLIEINARMGDPEAEVVLPRITSDFGATCTALLDGRVQPLTISDEHFVDVAATQGPTPGYQGWPYGTVGRGYPITGLDTLTPETCRVFYGAARTLADGTLATDGGKCLHFTGRGATRAEARANAYRGIAGVHFAGIRYRTDIAEAMPWD</sequence>
<dbReference type="InterPro" id="IPR020560">
    <property type="entry name" value="PRibGlycinamide_synth_C-dom"/>
</dbReference>
<dbReference type="InterPro" id="IPR013815">
    <property type="entry name" value="ATP_grasp_subdomain_1"/>
</dbReference>
<dbReference type="UniPathway" id="UPA00074">
    <property type="reaction ID" value="UER00125"/>
</dbReference>
<protein>
    <recommendedName>
        <fullName evidence="3">phosphoribosylamine--glycine ligase</fullName>
        <ecNumber evidence="3">6.3.4.13</ecNumber>
    </recommendedName>
    <alternativeName>
        <fullName evidence="9">Glycinamide ribonucleotide synthetase</fullName>
    </alternativeName>
    <alternativeName>
        <fullName evidence="10">Phosphoribosylglycinamide synthetase</fullName>
    </alternativeName>
</protein>
<evidence type="ECO:0000313" key="14">
    <source>
        <dbReference type="Proteomes" id="UP000256269"/>
    </source>
</evidence>
<evidence type="ECO:0000256" key="3">
    <source>
        <dbReference type="ARBA" id="ARBA00013255"/>
    </source>
</evidence>
<dbReference type="Gene3D" id="3.30.470.20">
    <property type="entry name" value="ATP-grasp fold, B domain"/>
    <property type="match status" value="1"/>
</dbReference>
<dbReference type="NCBIfam" id="TIGR00877">
    <property type="entry name" value="purD"/>
    <property type="match status" value="1"/>
</dbReference>
<dbReference type="PANTHER" id="PTHR43472:SF1">
    <property type="entry name" value="PHOSPHORIBOSYLAMINE--GLYCINE LIGASE, CHLOROPLASTIC"/>
    <property type="match status" value="1"/>
</dbReference>
<dbReference type="Pfam" id="PF02843">
    <property type="entry name" value="GARS_C"/>
    <property type="match status" value="1"/>
</dbReference>
<comment type="pathway">
    <text evidence="2">Purine metabolism; IMP biosynthesis via de novo pathway; N(1)-(5-phospho-D-ribosyl)glycinamide from 5-phospho-alpha-D-ribose 1-diphosphate: step 2/2.</text>
</comment>
<accession>A0A3E0HE82</accession>
<dbReference type="SMART" id="SM01210">
    <property type="entry name" value="GARS_C"/>
    <property type="match status" value="1"/>
</dbReference>
<evidence type="ECO:0000256" key="11">
    <source>
        <dbReference type="PROSITE-ProRule" id="PRU00409"/>
    </source>
</evidence>
<dbReference type="InterPro" id="IPR011054">
    <property type="entry name" value="Rudment_hybrid_motif"/>
</dbReference>
<dbReference type="InterPro" id="IPR011761">
    <property type="entry name" value="ATP-grasp"/>
</dbReference>
<dbReference type="PROSITE" id="PS50975">
    <property type="entry name" value="ATP_GRASP"/>
    <property type="match status" value="1"/>
</dbReference>
<dbReference type="SMART" id="SM01209">
    <property type="entry name" value="GARS_A"/>
    <property type="match status" value="1"/>
</dbReference>
<evidence type="ECO:0000256" key="8">
    <source>
        <dbReference type="ARBA" id="ARBA00038345"/>
    </source>
</evidence>
<dbReference type="GO" id="GO:0046872">
    <property type="term" value="F:metal ion binding"/>
    <property type="evidence" value="ECO:0007669"/>
    <property type="project" value="InterPro"/>
</dbReference>
<dbReference type="GO" id="GO:0006189">
    <property type="term" value="P:'de novo' IMP biosynthetic process"/>
    <property type="evidence" value="ECO:0007669"/>
    <property type="project" value="UniProtKB-UniPathway"/>
</dbReference>
<dbReference type="Gene3D" id="3.90.600.10">
    <property type="entry name" value="Phosphoribosylglycinamide synthetase, C-terminal domain"/>
    <property type="match status" value="1"/>
</dbReference>
<dbReference type="InterPro" id="IPR037123">
    <property type="entry name" value="PRibGlycinamide_synth_C_sf"/>
</dbReference>
<organism evidence="13 14">
    <name type="scientific">Kutzneria buriramensis</name>
    <dbReference type="NCBI Taxonomy" id="1045776"/>
    <lineage>
        <taxon>Bacteria</taxon>
        <taxon>Bacillati</taxon>
        <taxon>Actinomycetota</taxon>
        <taxon>Actinomycetes</taxon>
        <taxon>Pseudonocardiales</taxon>
        <taxon>Pseudonocardiaceae</taxon>
        <taxon>Kutzneria</taxon>
    </lineage>
</organism>
<dbReference type="SUPFAM" id="SSF56059">
    <property type="entry name" value="Glutathione synthetase ATP-binding domain-like"/>
    <property type="match status" value="1"/>
</dbReference>
<evidence type="ECO:0000256" key="6">
    <source>
        <dbReference type="ARBA" id="ARBA00022755"/>
    </source>
</evidence>
<comment type="caution">
    <text evidence="13">The sequence shown here is derived from an EMBL/GenBank/DDBJ whole genome shotgun (WGS) entry which is preliminary data.</text>
</comment>
<evidence type="ECO:0000256" key="10">
    <source>
        <dbReference type="ARBA" id="ARBA00042864"/>
    </source>
</evidence>
<dbReference type="Pfam" id="PF02844">
    <property type="entry name" value="GARS_N"/>
    <property type="match status" value="1"/>
</dbReference>
<gene>
    <name evidence="13" type="ORF">BCF44_109124</name>
</gene>
<evidence type="ECO:0000259" key="12">
    <source>
        <dbReference type="PROSITE" id="PS50975"/>
    </source>
</evidence>
<dbReference type="Gene3D" id="3.30.1490.20">
    <property type="entry name" value="ATP-grasp fold, A domain"/>
    <property type="match status" value="1"/>
</dbReference>
<dbReference type="Gene3D" id="3.40.50.20">
    <property type="match status" value="1"/>
</dbReference>
<keyword evidence="6" id="KW-0658">Purine biosynthesis</keyword>
<dbReference type="GO" id="GO:0005524">
    <property type="term" value="F:ATP binding"/>
    <property type="evidence" value="ECO:0007669"/>
    <property type="project" value="UniProtKB-UniRule"/>
</dbReference>
<dbReference type="InterPro" id="IPR020562">
    <property type="entry name" value="PRibGlycinamide_synth_N"/>
</dbReference>
<dbReference type="InterPro" id="IPR016185">
    <property type="entry name" value="PreATP-grasp_dom_sf"/>
</dbReference>
<evidence type="ECO:0000256" key="5">
    <source>
        <dbReference type="ARBA" id="ARBA00022741"/>
    </source>
</evidence>
<keyword evidence="14" id="KW-1185">Reference proteome</keyword>
<feature type="domain" description="ATP-grasp" evidence="12">
    <location>
        <begin position="110"/>
        <end position="316"/>
    </location>
</feature>
<comment type="cofactor">
    <cofactor evidence="1">
        <name>Mn(2+)</name>
        <dbReference type="ChEBI" id="CHEBI:29035"/>
    </cofactor>
</comment>
<name>A0A3E0HE82_9PSEU</name>
<evidence type="ECO:0000256" key="9">
    <source>
        <dbReference type="ARBA" id="ARBA00042242"/>
    </source>
</evidence>
<evidence type="ECO:0000256" key="1">
    <source>
        <dbReference type="ARBA" id="ARBA00001936"/>
    </source>
</evidence>
<dbReference type="OrthoDB" id="9807240at2"/>
<dbReference type="InterPro" id="IPR020561">
    <property type="entry name" value="PRibGlycinamid_synth_ATP-grasp"/>
</dbReference>
<keyword evidence="4 13" id="KW-0436">Ligase</keyword>
<dbReference type="PANTHER" id="PTHR43472">
    <property type="entry name" value="PHOSPHORIBOSYLAMINE--GLYCINE LIGASE"/>
    <property type="match status" value="1"/>
</dbReference>
<dbReference type="RefSeq" id="WP_116177031.1">
    <property type="nucleotide sequence ID" value="NZ_CP144375.1"/>
</dbReference>
<evidence type="ECO:0000256" key="2">
    <source>
        <dbReference type="ARBA" id="ARBA00005174"/>
    </source>
</evidence>
<dbReference type="EC" id="6.3.4.13" evidence="3"/>
<evidence type="ECO:0000313" key="13">
    <source>
        <dbReference type="EMBL" id="REH43581.1"/>
    </source>
</evidence>
<dbReference type="GO" id="GO:0004637">
    <property type="term" value="F:phosphoribosylamine-glycine ligase activity"/>
    <property type="evidence" value="ECO:0007669"/>
    <property type="project" value="UniProtKB-EC"/>
</dbReference>
<evidence type="ECO:0000256" key="7">
    <source>
        <dbReference type="ARBA" id="ARBA00022840"/>
    </source>
</evidence>
<keyword evidence="5 11" id="KW-0547">Nucleotide-binding</keyword>
<dbReference type="SUPFAM" id="SSF52440">
    <property type="entry name" value="PreATP-grasp domain"/>
    <property type="match status" value="1"/>
</dbReference>
<dbReference type="InterPro" id="IPR000115">
    <property type="entry name" value="PRibGlycinamide_synth"/>
</dbReference>